<reference evidence="3 4" key="1">
    <citation type="submission" date="2016-10" db="EMBL/GenBank/DDBJ databases">
        <title>Genome sequence of a sulfur-reducing bacterium Desulfurobacterium indicum K6013.</title>
        <authorList>
            <person name="Cao J."/>
            <person name="Shao Z."/>
            <person name="Alain K."/>
            <person name="Jebbar M."/>
        </authorList>
    </citation>
    <scope>NUCLEOTIDE SEQUENCE [LARGE SCALE GENOMIC DNA]</scope>
    <source>
        <strain evidence="3 4">K6013</strain>
    </source>
</reference>
<dbReference type="NCBIfam" id="TIGR00251">
    <property type="entry name" value="DUF167 family protein"/>
    <property type="match status" value="1"/>
</dbReference>
<organism evidence="3 4">
    <name type="scientific">Desulfurobacterium indicum</name>
    <dbReference type="NCBI Taxonomy" id="1914305"/>
    <lineage>
        <taxon>Bacteria</taxon>
        <taxon>Pseudomonadati</taxon>
        <taxon>Aquificota</taxon>
        <taxon>Aquificia</taxon>
        <taxon>Desulfurobacteriales</taxon>
        <taxon>Desulfurobacteriaceae</taxon>
        <taxon>Desulfurobacterium</taxon>
    </lineage>
</organism>
<dbReference type="STRING" id="1914305.BLW93_07245"/>
<sequence>MINIKKGKNYIQVEVKVQPKGRQNAIVRVENGKLKIKVTAPPEGGKANDAVRKLFSKTLKVPISSVEIVKGETSRDKIVAIFAENIDKVEEKLLQLVADLQS</sequence>
<dbReference type="EMBL" id="MOEN01000030">
    <property type="protein sequence ID" value="OMH40064.1"/>
    <property type="molecule type" value="Genomic_DNA"/>
</dbReference>
<dbReference type="OrthoDB" id="3176309at2"/>
<accession>A0A1R1MK36</accession>
<dbReference type="Gene3D" id="3.30.1200.10">
    <property type="entry name" value="YggU-like"/>
    <property type="match status" value="1"/>
</dbReference>
<dbReference type="Proteomes" id="UP000187408">
    <property type="component" value="Unassembled WGS sequence"/>
</dbReference>
<dbReference type="HAMAP" id="MF_00634">
    <property type="entry name" value="UPF0235"/>
    <property type="match status" value="1"/>
</dbReference>
<evidence type="ECO:0000256" key="1">
    <source>
        <dbReference type="ARBA" id="ARBA00010364"/>
    </source>
</evidence>
<comment type="caution">
    <text evidence="3">The sequence shown here is derived from an EMBL/GenBank/DDBJ whole genome shotgun (WGS) entry which is preliminary data.</text>
</comment>
<dbReference type="PANTHER" id="PTHR13420">
    <property type="entry name" value="UPF0235 PROTEIN C15ORF40"/>
    <property type="match status" value="1"/>
</dbReference>
<evidence type="ECO:0000313" key="4">
    <source>
        <dbReference type="Proteomes" id="UP000187408"/>
    </source>
</evidence>
<name>A0A1R1MK36_9BACT</name>
<gene>
    <name evidence="3" type="ORF">BLW93_07245</name>
</gene>
<dbReference type="SMART" id="SM01152">
    <property type="entry name" value="DUF167"/>
    <property type="match status" value="1"/>
</dbReference>
<dbReference type="SUPFAM" id="SSF69786">
    <property type="entry name" value="YggU-like"/>
    <property type="match status" value="1"/>
</dbReference>
<comment type="similarity">
    <text evidence="1 2">Belongs to the UPF0235 family.</text>
</comment>
<keyword evidence="4" id="KW-1185">Reference proteome</keyword>
<protein>
    <recommendedName>
        <fullName evidence="2">UPF0235 protein BLW93_07245</fullName>
    </recommendedName>
</protein>
<evidence type="ECO:0000313" key="3">
    <source>
        <dbReference type="EMBL" id="OMH40064.1"/>
    </source>
</evidence>
<dbReference type="AlphaFoldDB" id="A0A1R1MK36"/>
<dbReference type="InterPro" id="IPR036591">
    <property type="entry name" value="YggU-like_sf"/>
</dbReference>
<evidence type="ECO:0000256" key="2">
    <source>
        <dbReference type="HAMAP-Rule" id="MF_00634"/>
    </source>
</evidence>
<dbReference type="GO" id="GO:0005737">
    <property type="term" value="C:cytoplasm"/>
    <property type="evidence" value="ECO:0007669"/>
    <property type="project" value="TreeGrafter"/>
</dbReference>
<dbReference type="PANTHER" id="PTHR13420:SF7">
    <property type="entry name" value="UPF0235 PROTEIN C15ORF40"/>
    <property type="match status" value="1"/>
</dbReference>
<dbReference type="Pfam" id="PF02594">
    <property type="entry name" value="DUF167"/>
    <property type="match status" value="1"/>
</dbReference>
<proteinExistence type="inferred from homology"/>
<dbReference type="InterPro" id="IPR003746">
    <property type="entry name" value="DUF167"/>
</dbReference>